<organism evidence="3 4">
    <name type="scientific">Hondaea fermentalgiana</name>
    <dbReference type="NCBI Taxonomy" id="2315210"/>
    <lineage>
        <taxon>Eukaryota</taxon>
        <taxon>Sar</taxon>
        <taxon>Stramenopiles</taxon>
        <taxon>Bigyra</taxon>
        <taxon>Labyrinthulomycetes</taxon>
        <taxon>Thraustochytrida</taxon>
        <taxon>Thraustochytriidae</taxon>
        <taxon>Hondaea</taxon>
    </lineage>
</organism>
<dbReference type="Gene3D" id="1.10.3970.10">
    <property type="entry name" value="BSD domain"/>
    <property type="match status" value="1"/>
</dbReference>
<dbReference type="InterPro" id="IPR035925">
    <property type="entry name" value="BSD_dom_sf"/>
</dbReference>
<evidence type="ECO:0000313" key="3">
    <source>
        <dbReference type="EMBL" id="GBG25994.1"/>
    </source>
</evidence>
<feature type="compositionally biased region" description="Low complexity" evidence="1">
    <location>
        <begin position="211"/>
        <end position="233"/>
    </location>
</feature>
<accession>A0A2R5GDX8</accession>
<dbReference type="PROSITE" id="PS50858">
    <property type="entry name" value="BSD"/>
    <property type="match status" value="1"/>
</dbReference>
<dbReference type="EMBL" id="BEYU01000017">
    <property type="protein sequence ID" value="GBG25994.1"/>
    <property type="molecule type" value="Genomic_DNA"/>
</dbReference>
<gene>
    <name evidence="3" type="ORF">FCC1311_022142</name>
</gene>
<evidence type="ECO:0000259" key="2">
    <source>
        <dbReference type="PROSITE" id="PS50858"/>
    </source>
</evidence>
<feature type="region of interest" description="Disordered" evidence="1">
    <location>
        <begin position="198"/>
        <end position="281"/>
    </location>
</feature>
<sequence>MASSGMLDPSVSHETYGFIQTLMQDPASAKKLFFSYDKILARRPTTAKFSMTKEQNQHARSIIQAIPEFDKLRFTLAPSYMPDNRFWEVYFTLIWEKHCVGASKGEEYDADPSDESAYSTLTRPSSRLAPARGSRSEAKEEVVTPEDLSKGMKREREDSMDNNSDIAGDIAIVSRLLFNGARRTFQFAEQFIEAMDERASSASATTPANDATKPPTTGTASSATAPTASLASSKKSDAKRGRFEASADSNLFPAPEDKLKDCDVEPNVAAGDTSDGAETDGFSVASVDDADLHEWATVSPSPRSRKTLTVPSLGTEDVDHVEDFEWI</sequence>
<dbReference type="Proteomes" id="UP000241890">
    <property type="component" value="Unassembled WGS sequence"/>
</dbReference>
<protein>
    <recommendedName>
        <fullName evidence="2">BSD domain-containing protein</fullName>
    </recommendedName>
</protein>
<dbReference type="InParanoid" id="A0A2R5GDX8"/>
<keyword evidence="4" id="KW-1185">Reference proteome</keyword>
<name>A0A2R5GDX8_9STRA</name>
<evidence type="ECO:0000313" key="4">
    <source>
        <dbReference type="Proteomes" id="UP000241890"/>
    </source>
</evidence>
<feature type="compositionally biased region" description="Polar residues" evidence="1">
    <location>
        <begin position="116"/>
        <end position="125"/>
    </location>
</feature>
<dbReference type="AlphaFoldDB" id="A0A2R5GDX8"/>
<feature type="compositionally biased region" description="Basic and acidic residues" evidence="1">
    <location>
        <begin position="134"/>
        <end position="159"/>
    </location>
</feature>
<proteinExistence type="predicted"/>
<feature type="region of interest" description="Disordered" evidence="1">
    <location>
        <begin position="105"/>
        <end position="164"/>
    </location>
</feature>
<dbReference type="SUPFAM" id="SSF140383">
    <property type="entry name" value="BSD domain-like"/>
    <property type="match status" value="1"/>
</dbReference>
<dbReference type="OrthoDB" id="1076611at2759"/>
<feature type="compositionally biased region" description="Basic and acidic residues" evidence="1">
    <location>
        <begin position="234"/>
        <end position="245"/>
    </location>
</feature>
<dbReference type="InterPro" id="IPR005607">
    <property type="entry name" value="BSD_dom"/>
</dbReference>
<feature type="compositionally biased region" description="Polar residues" evidence="1">
    <location>
        <begin position="200"/>
        <end position="209"/>
    </location>
</feature>
<reference evidence="3 4" key="1">
    <citation type="submission" date="2017-12" db="EMBL/GenBank/DDBJ databases">
        <title>Sequencing, de novo assembly and annotation of complete genome of a new Thraustochytrid species, strain FCC1311.</title>
        <authorList>
            <person name="Sedici K."/>
            <person name="Godart F."/>
            <person name="Aiese Cigliano R."/>
            <person name="Sanseverino W."/>
            <person name="Barakat M."/>
            <person name="Ortet P."/>
            <person name="Marechal E."/>
            <person name="Cagnac O."/>
            <person name="Amato A."/>
        </authorList>
    </citation>
    <scope>NUCLEOTIDE SEQUENCE [LARGE SCALE GENOMIC DNA]</scope>
</reference>
<feature type="domain" description="BSD" evidence="2">
    <location>
        <begin position="43"/>
        <end position="98"/>
    </location>
</feature>
<evidence type="ECO:0000256" key="1">
    <source>
        <dbReference type="SAM" id="MobiDB-lite"/>
    </source>
</evidence>
<comment type="caution">
    <text evidence="3">The sequence shown here is derived from an EMBL/GenBank/DDBJ whole genome shotgun (WGS) entry which is preliminary data.</text>
</comment>